<feature type="repeat" description="ANK" evidence="13">
    <location>
        <begin position="1973"/>
        <end position="2005"/>
    </location>
</feature>
<evidence type="ECO:0000259" key="17">
    <source>
        <dbReference type="PROSITE" id="PS51194"/>
    </source>
</evidence>
<feature type="repeat" description="TPR" evidence="14">
    <location>
        <begin position="3683"/>
        <end position="3716"/>
    </location>
</feature>
<evidence type="ECO:0000256" key="9">
    <source>
        <dbReference type="ARBA" id="ARBA00022967"/>
    </source>
</evidence>
<keyword evidence="6" id="KW-0547">Nucleotide-binding</keyword>
<dbReference type="Gene3D" id="1.25.40.10">
    <property type="entry name" value="Tetratricopeptide repeat domain"/>
    <property type="match status" value="3"/>
</dbReference>
<evidence type="ECO:0000256" key="2">
    <source>
        <dbReference type="ARBA" id="ARBA00022475"/>
    </source>
</evidence>
<feature type="repeat" description="ANK" evidence="13">
    <location>
        <begin position="1070"/>
        <end position="1098"/>
    </location>
</feature>
<feature type="non-terminal residue" evidence="19">
    <location>
        <position position="3780"/>
    </location>
</feature>
<dbReference type="InterPro" id="IPR002110">
    <property type="entry name" value="Ankyrin_rpt"/>
</dbReference>
<keyword evidence="5" id="KW-0677">Repeat</keyword>
<proteinExistence type="predicted"/>
<dbReference type="OrthoDB" id="928522at2"/>
<evidence type="ECO:0000256" key="15">
    <source>
        <dbReference type="SAM" id="Coils"/>
    </source>
</evidence>
<dbReference type="STRING" id="86105.NF27_GI00070"/>
<dbReference type="PANTHER" id="PTHR24198:SF165">
    <property type="entry name" value="ANKYRIN REPEAT-CONTAINING PROTEIN-RELATED"/>
    <property type="match status" value="1"/>
</dbReference>
<evidence type="ECO:0000256" key="13">
    <source>
        <dbReference type="PROSITE-ProRule" id="PRU00023"/>
    </source>
</evidence>
<evidence type="ECO:0000256" key="10">
    <source>
        <dbReference type="ARBA" id="ARBA00023010"/>
    </source>
</evidence>
<dbReference type="GO" id="GO:0016020">
    <property type="term" value="C:membrane"/>
    <property type="evidence" value="ECO:0007669"/>
    <property type="project" value="InterPro"/>
</dbReference>
<sequence>MHQKETKNQDKKNTSDNKDNDILLQEAMDLWTAFNSAKNEAVKQFAGNYPGTPLTTTVSNYYIKTTNLVLSTVGGLMNYEDALSRGLTHERAVLVATSHVVLGNLSGALCAKGLSAIPLINLNPILTAAAGSYIGSRAYEDCAKEHVDRAFDNLFSTYDRKMFEASLIANGLGDSYNRSCPLDPIPGYNVQYSEIGGVANKVGIIEGVKNSTDQIFFNEHIFCIPSNGRAMPFTDAELKQILRELAIGIYIHKTYPFFSLHFNNDHKLYPVIHPAYQNTLVGDVIAILDYYMKGFLNGGIFDKNFLQDWDKEQITDRDYLKSKLIDIKEYCKKNLSGFKYVSLRELMSKYGLESEEESINDNPNSIYKTKFNTSFRIIAKQGSISKYENIFLMNPEFDIEYSIELMPDYKQYLESYKQRNGYLPEDYIRLTHLYELIAQSIKQEMPKLPFCRDYFQMLGIINFFCYYYTTLQEIGKVPILDSAPMVYNGTSPKVYPPIPVRYYKHLNLNITYTDFINKILVLEKRQTKYKMDFFYEQLFENLATIQPDALSTRIKLALVELIKSKIPDDVGVIEESEIDSEYIEQLYKKIDFELKSIVTGLKSSISNSFKDISDSANKIYGFLVAGILSKEFSEYQSQFEQINLSNLPPKYNNILIKINNSGKVGPVLLVEEIEQRKTLEEKLGYIKSIIDKKLEATTKIINQNATREYKKIEGTINIEGEKAKKILEDNIRKKSEKFEIELQKQKDKVISRNCYSLQQASYYERKKFENELDAKCDEAREEFENQVREELQDLKDKLRLSKSIAKKEIQKKKEYLLKEIQSAHSEIVSLLDKHKKIYKSITKWILENEQISKINVITNYDHSTLSIADNDFYKEVGDNVSIVGGCGLSLQNIAPTEIQQGERLAKKILINIQDKDPEQFSQIKHQGQNYTIFRLKVKDKNIINFFDYTYLLDSFSDDTVSHRKTSSNEYEDFKKLLLKSVYNESDVEINYDSINLTRRDKAGQTILHHISGLVSKPVLEKLISKKTECITQQDKLGYWPIHVAARAGNTEAVEYMINLNKECLEAKTQDDRTPLILAAERGQTSVISSLLRLGANPNHILPNGLFALYIAIQNKYQAAALCLLNKRDTKVDIVTDNDNSPLHLAIDTDQGEVAKALIVKGADVHKRRKTDGYTPLHCAGIKGRSEILKAIIKTKSISVDERLDSGQTVLHLSAAGGHIEAVRTLVTLKADINIQDNNGNTSLMVAILNNQIDIAHYLAQFSSINIINNFNETALLQAARKGMYGVASILISRGENQDLSSNKNLDKVNPKEADYEIIKKVLLSNQKTNVKQLSNDISYYLLRNGQYYLFTKLFKEQKINPKGEFLSSSSLGVASQYKHGMLMDFLKEQQIVFKLNNSTNDDFIYFAVKVDDVSSLREWVAQQPLMSKAFWSSNINDKEVRTLMYIAAENSSLNCLKELLSIKGDNYCNAFNNKHLLYGAIISHNKKVLKEVLAHCTDPNICVDEHQNTAAHIAAEHGLLHLITVLNKRGITFCKLNDKKYTPMHLAILNDDRKMLKLLLKLIETASLPQDLLSFAMIHKKSKCIEFLLKNYNLGNSINGEKDKLVLLNACKNNNINQVKALLNIKYDVNEATSEGIALHTAIEHSSIEIIELLLNAQADPFLIFNGEDAIKVAIKHNRIDALHLLHKYEFRSFLLSKVTSYSKISQNPYILEALEGRSEKFDTDKKRLLSAFDNRNYKDFEEILKIFPINNTLFPTEEGILKPFLHFVFKLDPIISGNYACSIIELIKDKVDPRVKDSKGLGIIFNLEDDNEVSILEKLKWVDKYFGRYKQEILEQANYNDFTLTEKLYVSGKNNLAKLFLENGFSINYKDKEGKSLLHFAAVKNDIDMAQYLISKGVIPDITDQQRATPLMLAAASGSIKILESLVSQGANIDAVDIYQDSALHYAIKAKQSDSALFLANLSQNIIDKNRNGHTPLMLAAISGLNPIVQFLGFKMAKINQFDVKGLNALHLAAIYGNTEIIKLLVDIGMDIDCETQYTKKNKLKNTALHLAASHGRVQAFTVLIELGASITKEDIRGWSAIQYAVKSNDKEITNLVTQLSSFYMSSEQPKLLLAAALGNNVIAVKQLLNNRCPINSLDKFGGNALHYAAYTNAHNVAALLMELGINLKATAGNGNTPLHESALNGSINVLKLLCEQQIELDAKNQEGKTALHLACEQGQYTAVVQLILAGADLYITDNKGMTPGQLTLLKWHEKVIDLLLILGDQSLKSNVSKDIPSYLRQCYEALEVKLIEFEKNIQECNLLKMNALHISIVLKHSDAISLLCKTQPQLIQQIDINGKKPIQYAIQSKNYSAVRIIKQHENQLLKQEANTNLLAKSQKQPNIFNVAQLIELLGKYFTIRDDNILKRISETFSSLPVEASTLFFGSLINMQSKQRLEYINNWLNLLDKLSRHPEFYEKFTYSFLIQYSWDVLYSNPEFFELLDNLTMENQEILQQWFWKYFEPTVSYPLEHTKFNKALNLFREFMDECLQAKVGNLISSPPQKNISFQLSINQSYLELCILALQKSTDKKMQSSFLNLLPSIKILNNAFHNNFPFVCQMMVSYGAIQKITNIEVLDEIYDYKTLKSQALSYLAYNRNLQFKEVLSFFSILEKIDTNELNIEEKMVVIRCIMHLSNGGIDQSKISMLLELAIQVKAELGYRVFRKLFTAVPTVQSARMTYYIEICSLLLELHNVININELIGSCLPDLQGLLGKLEEEQLKYLHDKFPESDLEVALNRFASKSDFVRFPLSSKDIKILQSTYLNISEYAKTIKSKSLVELSELAQIQGIILQKNPQDNEASIKLLATIREVIRHCFKIYPYNTQVLSVIGLIHFPEEFKGRIAQIRTGEGKSTIIAMLAAYMACQGKFIDIITSSRTLAIRDQEKYEKFFARLGISCSHICYDQQEQQHFNGVVLYATNYDFEFSILRDQLYNEQKRFTEIHGKKIRRTCEVVIVDEVDNLFLDTALNAARIALPSAEDTSWVYEPILNYVKQNISKQLDCKMLREILKQYCNGRYIKQATEFTNERLKMWISSAKIAIEKEEGKDYIIDNNSSSINENKVIIVDFQNTGSLNHGSRWSYGIHEFLEVKHGFKPKAESLTSASISHPAFFKEYKTIFGLTGTVGEEQERKEIKAIYNVDIFDVPPHFPNLRKALPNQYFQDKKVYYQAIIDEVKSVIKQNRPVLALFRTINESIAFANKLKEENIRHYVINEMQKEDSNYILSRAGRPKSVTIATNTAGRGTDIILSQESIKNGGLHVIFGFYPANLRVEDQGMGRAGRQGQSGTCRMFTHSRDEEVQYLVNRYLSLNSFVSSNFIEYLNQLRSEKVKSLSLERTTNSAIETINYQILKRFCSYNQKFSNELKQISISELILVCKNYNTYKIGLSIHNPRNPLTIGLHKLAYSLAQSHQQGNVVDWAAFLDVAREAFLSVILQEWAYFYSNLHIDKSVGNLQSYETILNNKFNNFIKSKVGPIFNDPTKYFKSYILELLSTEPYKDEQIMSEREKNRTCNAGNKISNQSIMIHDTDIGNSKEVEDNGALNTIDLNLKTTIISAKLSGYINQLSQWLQVRKGLNNTNYYKKGDESYLFKKYEEAIKHFNKAILIEPNNAEYYNRRGNAYYAQGKYKEAIEDYSQAIELKPNNETYYSNRGMAYNKLKDYENAIKDFNAAISINFRNDEGYNRKGNAYYAQGKYKEAIEDYSQAIELKPNNETYYSNRGMAYNELKDYENAIKDFNAAISI</sequence>
<dbReference type="Pfam" id="PF13181">
    <property type="entry name" value="TPR_8"/>
    <property type="match status" value="1"/>
</dbReference>
<dbReference type="Pfam" id="PF12796">
    <property type="entry name" value="Ank_2"/>
    <property type="match status" value="8"/>
</dbReference>
<dbReference type="InterPro" id="IPR019734">
    <property type="entry name" value="TPR_rpt"/>
</dbReference>
<evidence type="ECO:0000313" key="19">
    <source>
        <dbReference type="EMBL" id="KIE04702.1"/>
    </source>
</evidence>
<name>A0A0C1MRL8_9RICK</name>
<dbReference type="Pfam" id="PF07517">
    <property type="entry name" value="SecA_DEAD"/>
    <property type="match status" value="1"/>
</dbReference>
<feature type="repeat" description="ANK" evidence="13">
    <location>
        <begin position="2142"/>
        <end position="2174"/>
    </location>
</feature>
<feature type="repeat" description="ANK" evidence="13">
    <location>
        <begin position="1137"/>
        <end position="1169"/>
    </location>
</feature>
<dbReference type="SUPFAM" id="SSF48452">
    <property type="entry name" value="TPR-like"/>
    <property type="match status" value="1"/>
</dbReference>
<keyword evidence="14" id="KW-0802">TPR repeat</keyword>
<protein>
    <submittedName>
        <fullName evidence="19">Uncharacterized protein</fullName>
    </submittedName>
</protein>
<dbReference type="Pfam" id="PF21090">
    <property type="entry name" value="P-loop_SecA"/>
    <property type="match status" value="1"/>
</dbReference>
<dbReference type="SUPFAM" id="SSF48403">
    <property type="entry name" value="Ankyrin repeat"/>
    <property type="match status" value="4"/>
</dbReference>
<dbReference type="InterPro" id="IPR014018">
    <property type="entry name" value="SecA_motor_DEAD"/>
</dbReference>
<accession>A0A0C1MRL8</accession>
<dbReference type="PROSITE" id="PS51192">
    <property type="entry name" value="HELICASE_ATP_BIND_1"/>
    <property type="match status" value="1"/>
</dbReference>
<feature type="domain" description="Helicase C-terminal" evidence="17">
    <location>
        <begin position="3209"/>
        <end position="3364"/>
    </location>
</feature>
<keyword evidence="12" id="KW-0472">Membrane</keyword>
<dbReference type="PROSITE" id="PS51194">
    <property type="entry name" value="HELICASE_CTER"/>
    <property type="match status" value="1"/>
</dbReference>
<dbReference type="SMART" id="SM00028">
    <property type="entry name" value="TPR"/>
    <property type="match status" value="5"/>
</dbReference>
<evidence type="ECO:0000259" key="18">
    <source>
        <dbReference type="PROSITE" id="PS51196"/>
    </source>
</evidence>
<evidence type="ECO:0000256" key="14">
    <source>
        <dbReference type="PROSITE-ProRule" id="PRU00339"/>
    </source>
</evidence>
<feature type="domain" description="SecA family profile" evidence="18">
    <location>
        <begin position="2781"/>
        <end position="3372"/>
    </location>
</feature>
<dbReference type="GO" id="GO:0006605">
    <property type="term" value="P:protein targeting"/>
    <property type="evidence" value="ECO:0007669"/>
    <property type="project" value="InterPro"/>
</dbReference>
<feature type="repeat" description="TPR" evidence="14">
    <location>
        <begin position="3717"/>
        <end position="3750"/>
    </location>
</feature>
<feature type="repeat" description="ANK" evidence="13">
    <location>
        <begin position="2175"/>
        <end position="2207"/>
    </location>
</feature>
<feature type="repeat" description="TPR" evidence="14">
    <location>
        <begin position="3615"/>
        <end position="3648"/>
    </location>
</feature>
<feature type="repeat" description="ANK" evidence="13">
    <location>
        <begin position="1205"/>
        <end position="1237"/>
    </location>
</feature>
<dbReference type="GO" id="GO:0017038">
    <property type="term" value="P:protein import"/>
    <property type="evidence" value="ECO:0007669"/>
    <property type="project" value="InterPro"/>
</dbReference>
<dbReference type="InterPro" id="IPR011115">
    <property type="entry name" value="SecA_DEAD"/>
</dbReference>
<comment type="caution">
    <text evidence="19">The sequence shown here is derived from an EMBL/GenBank/DDBJ whole genome shotgun (WGS) entry which is preliminary data.</text>
</comment>
<dbReference type="InterPro" id="IPR027417">
    <property type="entry name" value="P-loop_NTPase"/>
</dbReference>
<gene>
    <name evidence="19" type="ORF">NF27_GI00070</name>
</gene>
<feature type="repeat" description="ANK" evidence="13">
    <location>
        <begin position="1171"/>
        <end position="1193"/>
    </location>
</feature>
<dbReference type="PROSITE" id="PS50005">
    <property type="entry name" value="TPR"/>
    <property type="match status" value="4"/>
</dbReference>
<feature type="repeat" description="ANK" evidence="13">
    <location>
        <begin position="1874"/>
        <end position="1906"/>
    </location>
</feature>
<dbReference type="GO" id="GO:0006886">
    <property type="term" value="P:intracellular protein transport"/>
    <property type="evidence" value="ECO:0007669"/>
    <property type="project" value="InterPro"/>
</dbReference>
<dbReference type="InterPro" id="IPR001650">
    <property type="entry name" value="Helicase_C-like"/>
</dbReference>
<feature type="repeat" description="ANK" evidence="13">
    <location>
        <begin position="2006"/>
        <end position="2038"/>
    </location>
</feature>
<keyword evidence="4" id="KW-0997">Cell inner membrane</keyword>
<feature type="repeat" description="ANK" evidence="13">
    <location>
        <begin position="2045"/>
        <end position="2077"/>
    </location>
</feature>
<dbReference type="Proteomes" id="UP000031258">
    <property type="component" value="Unassembled WGS sequence"/>
</dbReference>
<dbReference type="PROSITE" id="PS50293">
    <property type="entry name" value="TPR_REGION"/>
    <property type="match status" value="3"/>
</dbReference>
<dbReference type="SMART" id="SM00248">
    <property type="entry name" value="ANK"/>
    <property type="match status" value="29"/>
</dbReference>
<dbReference type="RefSeq" id="WP_039457913.1">
    <property type="nucleotide sequence ID" value="NZ_JSWE01000156.1"/>
</dbReference>
<dbReference type="InterPro" id="IPR044722">
    <property type="entry name" value="SecA_SF2_C"/>
</dbReference>
<evidence type="ECO:0000256" key="3">
    <source>
        <dbReference type="ARBA" id="ARBA00022490"/>
    </source>
</evidence>
<dbReference type="Pfam" id="PF13414">
    <property type="entry name" value="TPR_11"/>
    <property type="match status" value="2"/>
</dbReference>
<dbReference type="Gene3D" id="3.90.1440.10">
    <property type="entry name" value="SecA, preprotein cross-linking domain"/>
    <property type="match status" value="1"/>
</dbReference>
<keyword evidence="8" id="KW-0653">Protein transport</keyword>
<dbReference type="PROSITE" id="PS50297">
    <property type="entry name" value="ANK_REP_REGION"/>
    <property type="match status" value="10"/>
</dbReference>
<evidence type="ECO:0000256" key="5">
    <source>
        <dbReference type="ARBA" id="ARBA00022737"/>
    </source>
</evidence>
<dbReference type="EMBL" id="JSWE01000156">
    <property type="protein sequence ID" value="KIE04702.1"/>
    <property type="molecule type" value="Genomic_DNA"/>
</dbReference>
<evidence type="ECO:0000256" key="12">
    <source>
        <dbReference type="ARBA" id="ARBA00023136"/>
    </source>
</evidence>
<feature type="repeat" description="ANK" evidence="13">
    <location>
        <begin position="1907"/>
        <end position="1939"/>
    </location>
</feature>
<evidence type="ECO:0000256" key="8">
    <source>
        <dbReference type="ARBA" id="ARBA00022927"/>
    </source>
</evidence>
<feature type="repeat" description="TPR" evidence="14">
    <location>
        <begin position="3649"/>
        <end position="3682"/>
    </location>
</feature>
<dbReference type="GO" id="GO:0005524">
    <property type="term" value="F:ATP binding"/>
    <property type="evidence" value="ECO:0007669"/>
    <property type="project" value="UniProtKB-KW"/>
</dbReference>
<keyword evidence="7" id="KW-0067">ATP-binding</keyword>
<dbReference type="InterPro" id="IPR014001">
    <property type="entry name" value="Helicase_ATP-bd"/>
</dbReference>
<evidence type="ECO:0000256" key="11">
    <source>
        <dbReference type="ARBA" id="ARBA00023043"/>
    </source>
</evidence>
<evidence type="ECO:0000313" key="20">
    <source>
        <dbReference type="Proteomes" id="UP000031258"/>
    </source>
</evidence>
<feature type="repeat" description="ANK" evidence="13">
    <location>
        <begin position="2208"/>
        <end position="2240"/>
    </location>
</feature>
<dbReference type="InterPro" id="IPR036770">
    <property type="entry name" value="Ankyrin_rpt-contain_sf"/>
</dbReference>
<feature type="domain" description="Helicase ATP-binding" evidence="16">
    <location>
        <begin position="2873"/>
        <end position="3038"/>
    </location>
</feature>
<dbReference type="InterPro" id="IPR000185">
    <property type="entry name" value="SecA"/>
</dbReference>
<dbReference type="InterPro" id="IPR011990">
    <property type="entry name" value="TPR-like_helical_dom_sf"/>
</dbReference>
<reference evidence="19 20" key="1">
    <citation type="submission" date="2014-11" db="EMBL/GenBank/DDBJ databases">
        <title>A Rickettsiales Symbiont of Amoebae With Ancient Features.</title>
        <authorList>
            <person name="Schulz F."/>
            <person name="Martijn J."/>
            <person name="Wascher F."/>
            <person name="Kostanjsek R."/>
            <person name="Ettema T.J."/>
            <person name="Horn M."/>
        </authorList>
    </citation>
    <scope>NUCLEOTIDE SEQUENCE [LARGE SCALE GENOMIC DNA]</scope>
    <source>
        <strain evidence="19 20">UWC36</strain>
    </source>
</reference>
<dbReference type="PANTHER" id="PTHR24198">
    <property type="entry name" value="ANKYRIN REPEAT AND PROTEIN KINASE DOMAIN-CONTAINING PROTEIN"/>
    <property type="match status" value="1"/>
</dbReference>
<keyword evidence="9" id="KW-1278">Translocase</keyword>
<dbReference type="PRINTS" id="PR00906">
    <property type="entry name" value="SECA"/>
</dbReference>
<evidence type="ECO:0000259" key="16">
    <source>
        <dbReference type="PROSITE" id="PS51192"/>
    </source>
</evidence>
<dbReference type="Pfam" id="PF00023">
    <property type="entry name" value="Ank"/>
    <property type="match status" value="1"/>
</dbReference>
<evidence type="ECO:0000256" key="1">
    <source>
        <dbReference type="ARBA" id="ARBA00022448"/>
    </source>
</evidence>
<keyword evidence="3" id="KW-0963">Cytoplasm</keyword>
<keyword evidence="15" id="KW-0175">Coiled coil</keyword>
<evidence type="ECO:0000256" key="4">
    <source>
        <dbReference type="ARBA" id="ARBA00022519"/>
    </source>
</evidence>
<dbReference type="Gene3D" id="1.25.40.20">
    <property type="entry name" value="Ankyrin repeat-containing domain"/>
    <property type="match status" value="6"/>
</dbReference>
<evidence type="ECO:0000256" key="6">
    <source>
        <dbReference type="ARBA" id="ARBA00022741"/>
    </source>
</evidence>
<dbReference type="Gene3D" id="3.40.50.300">
    <property type="entry name" value="P-loop containing nucleotide triphosphate hydrolases"/>
    <property type="match status" value="2"/>
</dbReference>
<dbReference type="SUPFAM" id="SSF52540">
    <property type="entry name" value="P-loop containing nucleoside triphosphate hydrolases"/>
    <property type="match status" value="2"/>
</dbReference>
<organism evidence="19 20">
    <name type="scientific">Candidatus Jidaibacter acanthamoebae</name>
    <dbReference type="NCBI Taxonomy" id="86105"/>
    <lineage>
        <taxon>Bacteria</taxon>
        <taxon>Pseudomonadati</taxon>
        <taxon>Pseudomonadota</taxon>
        <taxon>Alphaproteobacteria</taxon>
        <taxon>Rickettsiales</taxon>
        <taxon>Candidatus Midichloriaceae</taxon>
        <taxon>Candidatus Jidaibacter</taxon>
    </lineage>
</organism>
<keyword evidence="10" id="KW-0811">Translocation</keyword>
<keyword evidence="2" id="KW-1003">Cell membrane</keyword>
<evidence type="ECO:0000256" key="7">
    <source>
        <dbReference type="ARBA" id="ARBA00022840"/>
    </source>
</evidence>
<feature type="coiled-coil region" evidence="15">
    <location>
        <begin position="728"/>
        <end position="826"/>
    </location>
</feature>
<keyword evidence="20" id="KW-1185">Reference proteome</keyword>
<dbReference type="SMART" id="SM00957">
    <property type="entry name" value="SecA_DEAD"/>
    <property type="match status" value="1"/>
</dbReference>
<dbReference type="PROSITE" id="PS50088">
    <property type="entry name" value="ANK_REPEAT"/>
    <property type="match status" value="12"/>
</dbReference>
<keyword evidence="1" id="KW-0813">Transport</keyword>
<dbReference type="PROSITE" id="PS51196">
    <property type="entry name" value="SECA_MOTOR_DEAD"/>
    <property type="match status" value="1"/>
</dbReference>
<keyword evidence="11 13" id="KW-0040">ANK repeat</keyword>